<sequence>MAHPRGRQWTCYPYLGYVILAIKVGDSELTDCGFLIVKDHCLTDSNGVVGMNVISRLWKIMDSRPITSLTSDPAQQAWTMAFKICSRQMQFADSDGTIGYVRTINRHPVLIPAQSEVLLWGRTKGGIDGKDYQCLVEPLEMPVVEAWVQCSVRCRMEKKE</sequence>
<evidence type="ECO:0000313" key="2">
    <source>
        <dbReference type="Proteomes" id="UP001460270"/>
    </source>
</evidence>
<comment type="caution">
    <text evidence="1">The sequence shown here is derived from an EMBL/GenBank/DDBJ whole genome shotgun (WGS) entry which is preliminary data.</text>
</comment>
<accession>A0AAW0Q1Q7</accession>
<keyword evidence="2" id="KW-1185">Reference proteome</keyword>
<proteinExistence type="predicted"/>
<evidence type="ECO:0000313" key="1">
    <source>
        <dbReference type="EMBL" id="KAK7944445.1"/>
    </source>
</evidence>
<reference evidence="2" key="1">
    <citation type="submission" date="2024-04" db="EMBL/GenBank/DDBJ databases">
        <title>Salinicola lusitanus LLJ914,a marine bacterium isolated from the Okinawa Trough.</title>
        <authorList>
            <person name="Li J."/>
        </authorList>
    </citation>
    <scope>NUCLEOTIDE SEQUENCE [LARGE SCALE GENOMIC DNA]</scope>
</reference>
<name>A0AAW0Q1Q7_9GOBI</name>
<gene>
    <name evidence="1" type="ORF">WMY93_000173</name>
</gene>
<dbReference type="Proteomes" id="UP001460270">
    <property type="component" value="Unassembled WGS sequence"/>
</dbReference>
<dbReference type="AlphaFoldDB" id="A0AAW0Q1Q7"/>
<organism evidence="1 2">
    <name type="scientific">Mugilogobius chulae</name>
    <name type="common">yellowstripe goby</name>
    <dbReference type="NCBI Taxonomy" id="88201"/>
    <lineage>
        <taxon>Eukaryota</taxon>
        <taxon>Metazoa</taxon>
        <taxon>Chordata</taxon>
        <taxon>Craniata</taxon>
        <taxon>Vertebrata</taxon>
        <taxon>Euteleostomi</taxon>
        <taxon>Actinopterygii</taxon>
        <taxon>Neopterygii</taxon>
        <taxon>Teleostei</taxon>
        <taxon>Neoteleostei</taxon>
        <taxon>Acanthomorphata</taxon>
        <taxon>Gobiaria</taxon>
        <taxon>Gobiiformes</taxon>
        <taxon>Gobioidei</taxon>
        <taxon>Gobiidae</taxon>
        <taxon>Gobionellinae</taxon>
        <taxon>Mugilogobius</taxon>
    </lineage>
</organism>
<dbReference type="EMBL" id="JBBPFD010000001">
    <property type="protein sequence ID" value="KAK7944445.1"/>
    <property type="molecule type" value="Genomic_DNA"/>
</dbReference>
<protein>
    <submittedName>
        <fullName evidence="1">Uncharacterized protein</fullName>
    </submittedName>
</protein>